<evidence type="ECO:0000313" key="4">
    <source>
        <dbReference type="Proteomes" id="UP000321199"/>
    </source>
</evidence>
<dbReference type="KEGG" id="cof:FOZ74_02830"/>
<dbReference type="GO" id="GO:0000155">
    <property type="term" value="F:phosphorelay sensor kinase activity"/>
    <property type="evidence" value="ECO:0007669"/>
    <property type="project" value="InterPro"/>
</dbReference>
<keyword evidence="1" id="KW-0812">Transmembrane</keyword>
<name>A0A5B8RZX7_9BURK</name>
<dbReference type="AlphaFoldDB" id="A0A5B8RZX7"/>
<feature type="domain" description="Signal transduction histidine kinase internal region" evidence="2">
    <location>
        <begin position="155"/>
        <end position="234"/>
    </location>
</feature>
<dbReference type="PANTHER" id="PTHR34220">
    <property type="entry name" value="SENSOR HISTIDINE KINASE YPDA"/>
    <property type="match status" value="1"/>
</dbReference>
<dbReference type="InterPro" id="IPR010559">
    <property type="entry name" value="Sig_transdc_His_kin_internal"/>
</dbReference>
<dbReference type="OrthoDB" id="2514702at2"/>
<feature type="transmembrane region" description="Helical" evidence="1">
    <location>
        <begin position="12"/>
        <end position="31"/>
    </location>
</feature>
<dbReference type="EMBL" id="CP042344">
    <property type="protein sequence ID" value="QEA14438.1"/>
    <property type="molecule type" value="Genomic_DNA"/>
</dbReference>
<feature type="transmembrane region" description="Helical" evidence="1">
    <location>
        <begin position="37"/>
        <end position="58"/>
    </location>
</feature>
<evidence type="ECO:0000259" key="2">
    <source>
        <dbReference type="Pfam" id="PF06580"/>
    </source>
</evidence>
<gene>
    <name evidence="3" type="ORF">FOZ74_02830</name>
</gene>
<dbReference type="InterPro" id="IPR050640">
    <property type="entry name" value="Bact_2-comp_sensor_kinase"/>
</dbReference>
<feature type="transmembrane region" description="Helical" evidence="1">
    <location>
        <begin position="114"/>
        <end position="133"/>
    </location>
</feature>
<dbReference type="GO" id="GO:0016020">
    <property type="term" value="C:membrane"/>
    <property type="evidence" value="ECO:0007669"/>
    <property type="project" value="InterPro"/>
</dbReference>
<evidence type="ECO:0000313" key="3">
    <source>
        <dbReference type="EMBL" id="QEA14438.1"/>
    </source>
</evidence>
<reference evidence="3 4" key="1">
    <citation type="submission" date="2019-07" db="EMBL/GenBank/DDBJ databases">
        <title>Complete genome sequence of Comamonas sp. NLF 7-7 isolated from livestock.</title>
        <authorList>
            <person name="Kim D.H."/>
            <person name="Kim J.G."/>
        </authorList>
    </citation>
    <scope>NUCLEOTIDE SEQUENCE [LARGE SCALE GENOMIC DNA]</scope>
    <source>
        <strain evidence="3 4">NLF 7-7</strain>
    </source>
</reference>
<dbReference type="Proteomes" id="UP000321199">
    <property type="component" value="Chromosome"/>
</dbReference>
<dbReference type="PANTHER" id="PTHR34220:SF9">
    <property type="entry name" value="SIGNAL TRANSDUCTION HISTIDINE KINASE INTERNAL REGION DOMAIN-CONTAINING PROTEIN"/>
    <property type="match status" value="1"/>
</dbReference>
<protein>
    <submittedName>
        <fullName evidence="3">Sensor histidine kinase</fullName>
    </submittedName>
</protein>
<feature type="transmembrane region" description="Helical" evidence="1">
    <location>
        <begin position="78"/>
        <end position="94"/>
    </location>
</feature>
<dbReference type="SUPFAM" id="SSF55874">
    <property type="entry name" value="ATPase domain of HSP90 chaperone/DNA topoisomerase II/histidine kinase"/>
    <property type="match status" value="1"/>
</dbReference>
<keyword evidence="3" id="KW-0808">Transferase</keyword>
<accession>A0A5B8RZX7</accession>
<dbReference type="InterPro" id="IPR036890">
    <property type="entry name" value="HATPase_C_sf"/>
</dbReference>
<keyword evidence="1" id="KW-1133">Transmembrane helix</keyword>
<keyword evidence="1" id="KW-0472">Membrane</keyword>
<organism evidence="3 4">
    <name type="scientific">Comamonas flocculans</name>
    <dbReference type="NCBI Taxonomy" id="2597701"/>
    <lineage>
        <taxon>Bacteria</taxon>
        <taxon>Pseudomonadati</taxon>
        <taxon>Pseudomonadota</taxon>
        <taxon>Betaproteobacteria</taxon>
        <taxon>Burkholderiales</taxon>
        <taxon>Comamonadaceae</taxon>
        <taxon>Comamonas</taxon>
    </lineage>
</organism>
<keyword evidence="3" id="KW-0418">Kinase</keyword>
<proteinExistence type="predicted"/>
<keyword evidence="4" id="KW-1185">Reference proteome</keyword>
<dbReference type="Gene3D" id="3.30.565.10">
    <property type="entry name" value="Histidine kinase-like ATPase, C-terminal domain"/>
    <property type="match status" value="1"/>
</dbReference>
<evidence type="ECO:0000256" key="1">
    <source>
        <dbReference type="SAM" id="Phobius"/>
    </source>
</evidence>
<dbReference type="Pfam" id="PF06580">
    <property type="entry name" value="His_kinase"/>
    <property type="match status" value="1"/>
</dbReference>
<sequence>MDWRDALRHGLQVLAFCCVVAVFTTAIWAGSSYGTQLVHSAAIGLVIWAVIEFGRLLVPAHLCHRDPEGRGHGWPKGWRGVVLTAVGITAGYFGGNGLARALLGEAGGTQRGDFTLGLLVTIAAGAVASFYFFTHGKQAALQAGMAAAERDAAEARLKLLEAQLEPHMLFNTLANLRVLVGSDPARAQRMLDHLIAYLRATLGASRATLHPLADEFARLKDYLELMAVRMGPRLRYELDFDPALAVVPVPPLLLQPLVENAIRHGLEPEVRGGDIRVSARTQMAGDVTMLALQVRNSGRPLAPGAAAGDAGGGRAFGLAQVRERLQTLYGPRSTLELVADGAGYTCANIVFPLDFSAP</sequence>